<keyword evidence="2" id="KW-1185">Reference proteome</keyword>
<sequence>MNVKVCPNCFSKDVANIIYGYPSHELLEEANEGKVKLGGCIISVDDPEYACNACDHSWTKEDVIQLNYQNIERLIATVGGHFGENYEIDINLKSGQVQWRGELENVEERWDKKKRDHFRYQLRMTNILSWKKQYEKEAIRDGTSWSLVITVNNRKRRKWGTHAFPDEWEMFCSIVSEFIGKPFH</sequence>
<name>E6U0T3_EVAC2</name>
<dbReference type="STRING" id="649639.Bcell_0853"/>
<dbReference type="RefSeq" id="WP_013487472.1">
    <property type="nucleotide sequence ID" value="NC_014829.1"/>
</dbReference>
<dbReference type="Proteomes" id="UP000001401">
    <property type="component" value="Chromosome"/>
</dbReference>
<dbReference type="eggNOG" id="ENOG503189H">
    <property type="taxonomic scope" value="Bacteria"/>
</dbReference>
<accession>E6U0T3</accession>
<dbReference type="AlphaFoldDB" id="E6U0T3"/>
<reference evidence="1" key="1">
    <citation type="submission" date="2010-12" db="EMBL/GenBank/DDBJ databases">
        <title>Complete sequence of Bacillus cellulosilyticus DSM 2522.</title>
        <authorList>
            <consortium name="US DOE Joint Genome Institute"/>
            <person name="Lucas S."/>
            <person name="Copeland A."/>
            <person name="Lapidus A."/>
            <person name="Cheng J.-F."/>
            <person name="Bruce D."/>
            <person name="Goodwin L."/>
            <person name="Pitluck S."/>
            <person name="Chertkov O."/>
            <person name="Detter J.C."/>
            <person name="Han C."/>
            <person name="Tapia R."/>
            <person name="Land M."/>
            <person name="Hauser L."/>
            <person name="Jeffries C."/>
            <person name="Kyrpides N."/>
            <person name="Ivanova N."/>
            <person name="Mikhailova N."/>
            <person name="Brumm P."/>
            <person name="Mead D."/>
            <person name="Woyke T."/>
        </authorList>
    </citation>
    <scope>NUCLEOTIDE SEQUENCE [LARGE SCALE GENOMIC DNA]</scope>
    <source>
        <strain evidence="1">DSM 2522</strain>
    </source>
</reference>
<dbReference type="EMBL" id="CP002394">
    <property type="protein sequence ID" value="ADU29131.1"/>
    <property type="molecule type" value="Genomic_DNA"/>
</dbReference>
<dbReference type="HOGENOM" id="CLU_1425732_0_0_9"/>
<organism evidence="1 2">
    <name type="scientific">Evansella cellulosilytica (strain ATCC 21833 / DSM 2522 / FERM P-1141 / JCM 9156 / N-4)</name>
    <name type="common">Bacillus cellulosilyticus</name>
    <dbReference type="NCBI Taxonomy" id="649639"/>
    <lineage>
        <taxon>Bacteria</taxon>
        <taxon>Bacillati</taxon>
        <taxon>Bacillota</taxon>
        <taxon>Bacilli</taxon>
        <taxon>Bacillales</taxon>
        <taxon>Bacillaceae</taxon>
        <taxon>Evansella</taxon>
    </lineage>
</organism>
<gene>
    <name evidence="1" type="ordered locus">Bcell_0853</name>
</gene>
<evidence type="ECO:0000313" key="1">
    <source>
        <dbReference type="EMBL" id="ADU29131.1"/>
    </source>
</evidence>
<evidence type="ECO:0000313" key="2">
    <source>
        <dbReference type="Proteomes" id="UP000001401"/>
    </source>
</evidence>
<dbReference type="KEGG" id="bco:Bcell_0853"/>
<proteinExistence type="predicted"/>
<protein>
    <submittedName>
        <fullName evidence="1">Uncharacterized protein</fullName>
    </submittedName>
</protein>